<evidence type="ECO:0000256" key="3">
    <source>
        <dbReference type="ARBA" id="ARBA00022679"/>
    </source>
</evidence>
<dbReference type="Proteomes" id="UP000034617">
    <property type="component" value="Unassembled WGS sequence"/>
</dbReference>
<comment type="caution">
    <text evidence="5">The sequence shown here is derived from an EMBL/GenBank/DDBJ whole genome shotgun (WGS) entry which is preliminary data.</text>
</comment>
<dbReference type="AlphaFoldDB" id="A0A0G1ITD5"/>
<accession>A0A0G1ITD5</accession>
<feature type="domain" description="Glycosyltransferase 2-like" evidence="4">
    <location>
        <begin position="5"/>
        <end position="168"/>
    </location>
</feature>
<keyword evidence="3 5" id="KW-0808">Transferase</keyword>
<dbReference type="InterPro" id="IPR029044">
    <property type="entry name" value="Nucleotide-diphossugar_trans"/>
</dbReference>
<gene>
    <name evidence="5" type="ORF">UW22_C0060G0002</name>
</gene>
<comment type="similarity">
    <text evidence="1">Belongs to the glycosyltransferase 2 family.</text>
</comment>
<dbReference type="InterPro" id="IPR001173">
    <property type="entry name" value="Glyco_trans_2-like"/>
</dbReference>
<dbReference type="PANTHER" id="PTHR43179:SF12">
    <property type="entry name" value="GALACTOFURANOSYLTRANSFERASE GLFT2"/>
    <property type="match status" value="1"/>
</dbReference>
<proteinExistence type="inferred from homology"/>
<dbReference type="EMBL" id="LCHM01000060">
    <property type="protein sequence ID" value="KKT35062.1"/>
    <property type="molecule type" value="Genomic_DNA"/>
</dbReference>
<dbReference type="Gene3D" id="3.90.550.10">
    <property type="entry name" value="Spore Coat Polysaccharide Biosynthesis Protein SpsA, Chain A"/>
    <property type="match status" value="1"/>
</dbReference>
<evidence type="ECO:0000256" key="2">
    <source>
        <dbReference type="ARBA" id="ARBA00022676"/>
    </source>
</evidence>
<reference evidence="5 6" key="1">
    <citation type="journal article" date="2015" name="Nature">
        <title>rRNA introns, odd ribosomes, and small enigmatic genomes across a large radiation of phyla.</title>
        <authorList>
            <person name="Brown C.T."/>
            <person name="Hug L.A."/>
            <person name="Thomas B.C."/>
            <person name="Sharon I."/>
            <person name="Castelle C.J."/>
            <person name="Singh A."/>
            <person name="Wilkins M.J."/>
            <person name="Williams K.H."/>
            <person name="Banfield J.F."/>
        </authorList>
    </citation>
    <scope>NUCLEOTIDE SEQUENCE [LARGE SCALE GENOMIC DNA]</scope>
</reference>
<organism evidence="5 6">
    <name type="scientific">Candidatus Gottesmanbacteria bacterium GW2011_GWB1_44_11c</name>
    <dbReference type="NCBI Taxonomy" id="1618447"/>
    <lineage>
        <taxon>Bacteria</taxon>
        <taxon>Candidatus Gottesmaniibacteriota</taxon>
    </lineage>
</organism>
<protein>
    <submittedName>
        <fullName evidence="5">Glycosyl transferase, family 2</fullName>
    </submittedName>
</protein>
<dbReference type="Pfam" id="PF00535">
    <property type="entry name" value="Glycos_transf_2"/>
    <property type="match status" value="1"/>
</dbReference>
<evidence type="ECO:0000256" key="1">
    <source>
        <dbReference type="ARBA" id="ARBA00006739"/>
    </source>
</evidence>
<sequence length="268" mass="30208">MIETSIIIPTYHRKESLLRLLQSIKNQKRKNVEVIIVEQGENNGETYKKSAKEYSIPLIYSFQKTLSTSHAKNKGAGQARGKYLIFYDDDVVVENNAIQNIIKNFSDKTIGGVAGRVVDNGKTEETKRTDTGRISVFGSFSDGFSSKIRQDVDTVIGCNAGWRKDIFEIVGGFDEEFTGNAMREESDLSLRVKKLGYRIIFDPTATVIHIREPHGGARKADVFFSETSAYPSFTDFPFDASFIYTSVYVWLRKGSEPKIVFGTNERHS</sequence>
<keyword evidence="2" id="KW-0328">Glycosyltransferase</keyword>
<evidence type="ECO:0000313" key="5">
    <source>
        <dbReference type="EMBL" id="KKT35062.1"/>
    </source>
</evidence>
<evidence type="ECO:0000313" key="6">
    <source>
        <dbReference type="Proteomes" id="UP000034617"/>
    </source>
</evidence>
<dbReference type="PANTHER" id="PTHR43179">
    <property type="entry name" value="RHAMNOSYLTRANSFERASE WBBL"/>
    <property type="match status" value="1"/>
</dbReference>
<dbReference type="GO" id="GO:0016757">
    <property type="term" value="F:glycosyltransferase activity"/>
    <property type="evidence" value="ECO:0007669"/>
    <property type="project" value="UniProtKB-KW"/>
</dbReference>
<dbReference type="SUPFAM" id="SSF53448">
    <property type="entry name" value="Nucleotide-diphospho-sugar transferases"/>
    <property type="match status" value="1"/>
</dbReference>
<name>A0A0G1ITD5_9BACT</name>
<evidence type="ECO:0000259" key="4">
    <source>
        <dbReference type="Pfam" id="PF00535"/>
    </source>
</evidence>